<gene>
    <name evidence="6" type="ORF">ITI46_07990</name>
</gene>
<name>A0ABS3X8C4_9ACTN</name>
<dbReference type="InterPro" id="IPR050109">
    <property type="entry name" value="HTH-type_TetR-like_transc_reg"/>
</dbReference>
<dbReference type="SUPFAM" id="SSF48498">
    <property type="entry name" value="Tetracyclin repressor-like, C-terminal domain"/>
    <property type="match status" value="1"/>
</dbReference>
<dbReference type="SUPFAM" id="SSF46689">
    <property type="entry name" value="Homeodomain-like"/>
    <property type="match status" value="1"/>
</dbReference>
<comment type="caution">
    <text evidence="6">The sequence shown here is derived from an EMBL/GenBank/DDBJ whole genome shotgun (WGS) entry which is preliminary data.</text>
</comment>
<sequence length="192" mass="20839">MSTREQILDAAAEILRTRGVSYATTKEIALASKVSEPTLYKYFGDKERLLLAVLQERVPGLSRVSAHPGEATVEANLTELTHAALDFYQQAIPMMGAMLADPQRMAAHQEAMSRLNAGPDRPVAAFAAYLRAEQELGRIDAGANPETMATLLIGGCFYEAFLRYYTQGPGAPAAPRERATALVRGVLEPMRG</sequence>
<feature type="domain" description="HTH tetR-type" evidence="5">
    <location>
        <begin position="1"/>
        <end position="61"/>
    </location>
</feature>
<dbReference type="Proteomes" id="UP001519064">
    <property type="component" value="Unassembled WGS sequence"/>
</dbReference>
<dbReference type="InterPro" id="IPR023772">
    <property type="entry name" value="DNA-bd_HTH_TetR-type_CS"/>
</dbReference>
<evidence type="ECO:0000313" key="6">
    <source>
        <dbReference type="EMBL" id="MBO8191623.1"/>
    </source>
</evidence>
<evidence type="ECO:0000256" key="3">
    <source>
        <dbReference type="ARBA" id="ARBA00023163"/>
    </source>
</evidence>
<dbReference type="Pfam" id="PF00440">
    <property type="entry name" value="TetR_N"/>
    <property type="match status" value="1"/>
</dbReference>
<evidence type="ECO:0000256" key="4">
    <source>
        <dbReference type="PROSITE-ProRule" id="PRU00335"/>
    </source>
</evidence>
<evidence type="ECO:0000259" key="5">
    <source>
        <dbReference type="PROSITE" id="PS50977"/>
    </source>
</evidence>
<dbReference type="PROSITE" id="PS01081">
    <property type="entry name" value="HTH_TETR_1"/>
    <property type="match status" value="1"/>
</dbReference>
<keyword evidence="3" id="KW-0804">Transcription</keyword>
<dbReference type="InterPro" id="IPR036271">
    <property type="entry name" value="Tet_transcr_reg_TetR-rel_C_sf"/>
</dbReference>
<proteinExistence type="predicted"/>
<evidence type="ECO:0000313" key="7">
    <source>
        <dbReference type="Proteomes" id="UP001519064"/>
    </source>
</evidence>
<dbReference type="PANTHER" id="PTHR30055:SF238">
    <property type="entry name" value="MYCOFACTOCIN BIOSYNTHESIS TRANSCRIPTIONAL REGULATOR MFTR-RELATED"/>
    <property type="match status" value="1"/>
</dbReference>
<dbReference type="PROSITE" id="PS50977">
    <property type="entry name" value="HTH_TETR_2"/>
    <property type="match status" value="1"/>
</dbReference>
<evidence type="ECO:0000256" key="2">
    <source>
        <dbReference type="ARBA" id="ARBA00023125"/>
    </source>
</evidence>
<feature type="DNA-binding region" description="H-T-H motif" evidence="4">
    <location>
        <begin position="24"/>
        <end position="43"/>
    </location>
</feature>
<accession>A0ABS3X8C4</accession>
<dbReference type="Gene3D" id="1.10.357.10">
    <property type="entry name" value="Tetracycline Repressor, domain 2"/>
    <property type="match status" value="1"/>
</dbReference>
<protein>
    <submittedName>
        <fullName evidence="6">TetR/AcrR family transcriptional regulator</fullName>
    </submittedName>
</protein>
<dbReference type="PRINTS" id="PR00455">
    <property type="entry name" value="HTHTETR"/>
</dbReference>
<evidence type="ECO:0000256" key="1">
    <source>
        <dbReference type="ARBA" id="ARBA00023015"/>
    </source>
</evidence>
<dbReference type="PANTHER" id="PTHR30055">
    <property type="entry name" value="HTH-TYPE TRANSCRIPTIONAL REGULATOR RUTR"/>
    <property type="match status" value="1"/>
</dbReference>
<dbReference type="InterPro" id="IPR009057">
    <property type="entry name" value="Homeodomain-like_sf"/>
</dbReference>
<dbReference type="RefSeq" id="WP_209238722.1">
    <property type="nucleotide sequence ID" value="NZ_JADKMA010000026.1"/>
</dbReference>
<dbReference type="InterPro" id="IPR001647">
    <property type="entry name" value="HTH_TetR"/>
</dbReference>
<reference evidence="6 7" key="1">
    <citation type="submission" date="2020-11" db="EMBL/GenBank/DDBJ databases">
        <title>Streptomyces spirodelae sp. nov., isolated from duckweed.</title>
        <authorList>
            <person name="Saimee Y."/>
            <person name="Duangmal K."/>
        </authorList>
    </citation>
    <scope>NUCLEOTIDE SEQUENCE [LARGE SCALE GENOMIC DNA]</scope>
    <source>
        <strain evidence="6 7">S16-07</strain>
    </source>
</reference>
<dbReference type="EMBL" id="JADKMA010000026">
    <property type="protein sequence ID" value="MBO8191623.1"/>
    <property type="molecule type" value="Genomic_DNA"/>
</dbReference>
<keyword evidence="7" id="KW-1185">Reference proteome</keyword>
<keyword evidence="2 4" id="KW-0238">DNA-binding</keyword>
<organism evidence="6 7">
    <name type="scientific">Streptomyces oryzae</name>
    <dbReference type="NCBI Taxonomy" id="1434886"/>
    <lineage>
        <taxon>Bacteria</taxon>
        <taxon>Bacillati</taxon>
        <taxon>Actinomycetota</taxon>
        <taxon>Actinomycetes</taxon>
        <taxon>Kitasatosporales</taxon>
        <taxon>Streptomycetaceae</taxon>
        <taxon>Streptomyces</taxon>
    </lineage>
</organism>
<keyword evidence="1" id="KW-0805">Transcription regulation</keyword>